<gene>
    <name evidence="4" type="ORF">V0U79_08645</name>
</gene>
<evidence type="ECO:0000256" key="3">
    <source>
        <dbReference type="RuleBase" id="RU000363"/>
    </source>
</evidence>
<dbReference type="Proteomes" id="UP001354971">
    <property type="component" value="Unassembled WGS sequence"/>
</dbReference>
<reference evidence="4 5" key="1">
    <citation type="submission" date="2024-01" db="EMBL/GenBank/DDBJ databases">
        <title>Hyphobacterium bacterium isolated from marine sediment.</title>
        <authorList>
            <person name="Zhao S."/>
        </authorList>
    </citation>
    <scope>NUCLEOTIDE SEQUENCE [LARGE SCALE GENOMIC DNA]</scope>
    <source>
        <strain evidence="5">HN65</strain>
    </source>
</reference>
<keyword evidence="5" id="KW-1185">Reference proteome</keyword>
<evidence type="ECO:0000256" key="2">
    <source>
        <dbReference type="ARBA" id="ARBA00023002"/>
    </source>
</evidence>
<dbReference type="PRINTS" id="PR00081">
    <property type="entry name" value="GDHRDH"/>
</dbReference>
<name>A0ABU7LR97_9PROT</name>
<dbReference type="PANTHER" id="PTHR43639">
    <property type="entry name" value="OXIDOREDUCTASE, SHORT-CHAIN DEHYDROGENASE/REDUCTASE FAMILY (AFU_ORTHOLOGUE AFUA_5G02870)"/>
    <property type="match status" value="1"/>
</dbReference>
<dbReference type="PRINTS" id="PR00080">
    <property type="entry name" value="SDRFAMILY"/>
</dbReference>
<dbReference type="EMBL" id="JAZDRP010000004">
    <property type="protein sequence ID" value="MEE2526433.1"/>
    <property type="molecule type" value="Genomic_DNA"/>
</dbReference>
<sequence>MGSKIALVTGAGKRLGAAMALALAEDGYKVWVHFNQSAAEAGRIVEQIRSFGGNAEAVQFDLAAVDTLATLVRGLGQIDVLINSASVFDYDSADRLDSADMQRILNINLVAPALLASVIAERHTTRNSGNVINLLDQKLFNLNPDHFSYTLAKAGLHTATETMAMQFAPRVRVNAIAPGLTLPAPGMSDEEFARWHTDNPMQGGTSPEDIVRTMRFILASPAMTGETILMDSGEHLMRRGRDVSQGG</sequence>
<protein>
    <submittedName>
        <fullName evidence="4">SDR family NAD(P)-dependent oxidoreductase</fullName>
    </submittedName>
</protein>
<organism evidence="4 5">
    <name type="scientific">Hyphobacterium lacteum</name>
    <dbReference type="NCBI Taxonomy" id="3116575"/>
    <lineage>
        <taxon>Bacteria</taxon>
        <taxon>Pseudomonadati</taxon>
        <taxon>Pseudomonadota</taxon>
        <taxon>Alphaproteobacteria</taxon>
        <taxon>Maricaulales</taxon>
        <taxon>Maricaulaceae</taxon>
        <taxon>Hyphobacterium</taxon>
    </lineage>
</organism>
<dbReference type="Pfam" id="PF00106">
    <property type="entry name" value="adh_short"/>
    <property type="match status" value="1"/>
</dbReference>
<comment type="similarity">
    <text evidence="1 3">Belongs to the short-chain dehydrogenases/reductases (SDR) family.</text>
</comment>
<dbReference type="Gene3D" id="3.40.50.720">
    <property type="entry name" value="NAD(P)-binding Rossmann-like Domain"/>
    <property type="match status" value="1"/>
</dbReference>
<dbReference type="InterPro" id="IPR036291">
    <property type="entry name" value="NAD(P)-bd_dom_sf"/>
</dbReference>
<dbReference type="SUPFAM" id="SSF51735">
    <property type="entry name" value="NAD(P)-binding Rossmann-fold domains"/>
    <property type="match status" value="1"/>
</dbReference>
<dbReference type="RefSeq" id="WP_330199096.1">
    <property type="nucleotide sequence ID" value="NZ_JAZDRP010000004.1"/>
</dbReference>
<evidence type="ECO:0000256" key="1">
    <source>
        <dbReference type="ARBA" id="ARBA00006484"/>
    </source>
</evidence>
<keyword evidence="2" id="KW-0560">Oxidoreductase</keyword>
<accession>A0ABU7LR97</accession>
<evidence type="ECO:0000313" key="4">
    <source>
        <dbReference type="EMBL" id="MEE2526433.1"/>
    </source>
</evidence>
<comment type="caution">
    <text evidence="4">The sequence shown here is derived from an EMBL/GenBank/DDBJ whole genome shotgun (WGS) entry which is preliminary data.</text>
</comment>
<dbReference type="PANTHER" id="PTHR43639:SF1">
    <property type="entry name" value="SHORT-CHAIN DEHYDROGENASE_REDUCTASE FAMILY PROTEIN"/>
    <property type="match status" value="1"/>
</dbReference>
<proteinExistence type="inferred from homology"/>
<dbReference type="InterPro" id="IPR002347">
    <property type="entry name" value="SDR_fam"/>
</dbReference>
<evidence type="ECO:0000313" key="5">
    <source>
        <dbReference type="Proteomes" id="UP001354971"/>
    </source>
</evidence>